<protein>
    <submittedName>
        <fullName evidence="2">Uncharacterized protein</fullName>
    </submittedName>
</protein>
<reference evidence="2" key="1">
    <citation type="submission" date="2020-02" db="EMBL/GenBank/DDBJ databases">
        <authorList>
            <person name="Meier V. D."/>
        </authorList>
    </citation>
    <scope>NUCLEOTIDE SEQUENCE</scope>
    <source>
        <strain evidence="2">AVDCRST_MAG68</strain>
    </source>
</reference>
<name>A0A6J4MK79_9BACT</name>
<dbReference type="AlphaFoldDB" id="A0A6J4MK79"/>
<proteinExistence type="predicted"/>
<accession>A0A6J4MK79</accession>
<evidence type="ECO:0000313" key="2">
    <source>
        <dbReference type="EMBL" id="CAA9361737.1"/>
    </source>
</evidence>
<evidence type="ECO:0000256" key="1">
    <source>
        <dbReference type="SAM" id="MobiDB-lite"/>
    </source>
</evidence>
<sequence length="89" mass="9881">MARARAAPKHPPVSSPCPKYWGKRAPGQATETQRRAHFYLCVSVPLCDIAVPGLARNGPMPQLTRLVPRLRSSGFYLCHLPRTWNSTPS</sequence>
<gene>
    <name evidence="2" type="ORF">AVDCRST_MAG68-4507</name>
</gene>
<dbReference type="EMBL" id="CADCTW010000205">
    <property type="protein sequence ID" value="CAA9361737.1"/>
    <property type="molecule type" value="Genomic_DNA"/>
</dbReference>
<feature type="region of interest" description="Disordered" evidence="1">
    <location>
        <begin position="1"/>
        <end position="28"/>
    </location>
</feature>
<organism evidence="2">
    <name type="scientific">uncultured Gemmatimonadota bacterium</name>
    <dbReference type="NCBI Taxonomy" id="203437"/>
    <lineage>
        <taxon>Bacteria</taxon>
        <taxon>Pseudomonadati</taxon>
        <taxon>Gemmatimonadota</taxon>
        <taxon>environmental samples</taxon>
    </lineage>
</organism>